<sequence length="135" mass="14799">MDISIAEFITYGLIGYAGVLVLIVSVIKEVPITRSLALVRAIFLIPSVIACGILASSGIHIDVSTIATNSITRSVNTTQVWTEATTQTNQIVLANNVWIPFHGMLFIILSFYIFQQIMFLLTKPARQGVSEESEL</sequence>
<name>A0AAT9J9Z6_9VIRU</name>
<dbReference type="EMBL" id="BK067788">
    <property type="protein sequence ID" value="DBA52015.1"/>
    <property type="molecule type" value="Genomic_DNA"/>
</dbReference>
<feature type="transmembrane region" description="Helical" evidence="1">
    <location>
        <begin position="97"/>
        <end position="114"/>
    </location>
</feature>
<organism evidence="2">
    <name type="scientific">Nitrosopumilaceae spindle-shaped virus</name>
    <dbReference type="NCBI Taxonomy" id="3065433"/>
    <lineage>
        <taxon>Viruses</taxon>
    </lineage>
</organism>
<proteinExistence type="predicted"/>
<accession>A0AAT9J9Z6</accession>
<keyword evidence="1" id="KW-0812">Transmembrane</keyword>
<reference evidence="2" key="2">
    <citation type="submission" date="2024-03" db="EMBL/GenBank/DDBJ databases">
        <authorList>
            <person name="Ni Y."/>
            <person name="Xu T."/>
            <person name="Yan S."/>
            <person name="Chen L."/>
            <person name="Wang Y."/>
        </authorList>
    </citation>
    <scope>NUCLEOTIDE SEQUENCE</scope>
    <source>
        <strain evidence="2">NTM1</strain>
    </source>
</reference>
<reference evidence="2" key="1">
    <citation type="journal article" date="2024" name="Environ. Microbiol. Rep.">
        <title>Hiding in plain sight: The discovery of complete genomes of 11 hypothetical spindle-shaped viruses that putatively infect mesophilic ammonia-oxidizing archaea.</title>
        <authorList>
            <person name="Ni Y."/>
            <person name="Xu T."/>
            <person name="Yan S."/>
            <person name="Chen L."/>
            <person name="Wang Y."/>
        </authorList>
    </citation>
    <scope>NUCLEOTIDE SEQUENCE</scope>
    <source>
        <strain evidence="2">NTM1</strain>
    </source>
</reference>
<feature type="transmembrane region" description="Helical" evidence="1">
    <location>
        <begin position="6"/>
        <end position="27"/>
    </location>
</feature>
<keyword evidence="1" id="KW-1133">Transmembrane helix</keyword>
<evidence type="ECO:0000256" key="1">
    <source>
        <dbReference type="SAM" id="Phobius"/>
    </source>
</evidence>
<protein>
    <submittedName>
        <fullName evidence="2">ORF57</fullName>
    </submittedName>
</protein>
<feature type="transmembrane region" description="Helical" evidence="1">
    <location>
        <begin position="39"/>
        <end position="61"/>
    </location>
</feature>
<keyword evidence="1" id="KW-0472">Membrane</keyword>
<evidence type="ECO:0000313" key="2">
    <source>
        <dbReference type="EMBL" id="DBA52015.1"/>
    </source>
</evidence>